<dbReference type="PROSITE" id="PS50878">
    <property type="entry name" value="RT_POL"/>
    <property type="match status" value="1"/>
</dbReference>
<feature type="domain" description="Reverse transcriptase" evidence="2">
    <location>
        <begin position="96"/>
        <end position="324"/>
    </location>
</feature>
<dbReference type="InterPro" id="IPR025960">
    <property type="entry name" value="RVT_N"/>
</dbReference>
<keyword evidence="3" id="KW-0808">Transferase</keyword>
<name>A0A133WX96_LEGPN</name>
<evidence type="ECO:0000259" key="2">
    <source>
        <dbReference type="PROSITE" id="PS50878"/>
    </source>
</evidence>
<dbReference type="OrthoDB" id="9793236at2"/>
<dbReference type="InterPro" id="IPR013597">
    <property type="entry name" value="Mat_intron_G2"/>
</dbReference>
<sequence>MTDNLLSGAPDAFILNTKWDQLDWPSIEKNVYRLQVRIAKAVSNKQHGKVKSLQWLLVNSISAKLLAVRRVTTAKGSKTPGIDGVVWTTSEEKCEAVRNLKARGYKATPLRRIYIPKKNGKERPLSIPTLKDRAMQALYLLALEPVGETTADLNSYGFRPKRSTHDAIYQCYATLARKNCAQWILEGDIKACFDEIDHGWLKSNIIIDQRVLTQWLQAGYMEKNQLFETARGTPQGGPASPLLANMVLDGLEREIHSGCGQGNKINYIRFADDFIVTANSPDILKEKVMPIISNFLAQRGLSLSQEKTKIVHIEEGFDFLGFNVRKYKGKFLTTPSKDSIKSVQMKIKETVKKGYGWKGSELISALNPIIKGWANYHRKVVSKATFSELDNYIYQETFRWTMRKFSGHNRYKAMDRYFRNRSLTRRWIFSDVVKAKDGTKKYVCINKMMDIKIQRHVKIRSSANPYLPEYVKYFEDRKKWAKDCSFVQRIKDKQLNVIGSEYLLGE</sequence>
<dbReference type="EMBL" id="PQWY01000015">
    <property type="protein sequence ID" value="PPK30066.1"/>
    <property type="molecule type" value="Genomic_DNA"/>
</dbReference>
<dbReference type="Pfam" id="PF00078">
    <property type="entry name" value="RVT_1"/>
    <property type="match status" value="1"/>
</dbReference>
<dbReference type="PANTHER" id="PTHR34047">
    <property type="entry name" value="NUCLEAR INTRON MATURASE 1, MITOCHONDRIAL-RELATED"/>
    <property type="match status" value="1"/>
</dbReference>
<dbReference type="EC" id="2.7.7.49" evidence="3"/>
<gene>
    <name evidence="4" type="primary">ltrA</name>
    <name evidence="4" type="ORF">C3928_10565</name>
    <name evidence="3" type="ORF">JBJ86_10125</name>
</gene>
<dbReference type="InterPro" id="IPR000477">
    <property type="entry name" value="RT_dom"/>
</dbReference>
<reference evidence="3" key="3">
    <citation type="submission" date="2019-10" db="EMBL/GenBank/DDBJ databases">
        <authorList>
            <consortium name="NCBI Pathogen Detection Project"/>
        </authorList>
    </citation>
    <scope>NUCLEOTIDE SEQUENCE</scope>
    <source>
        <strain evidence="3">AZ00058701</strain>
    </source>
</reference>
<dbReference type="RefSeq" id="WP_010947783.1">
    <property type="nucleotide sequence ID" value="NZ_BBUG01000033.1"/>
</dbReference>
<dbReference type="SUPFAM" id="SSF56672">
    <property type="entry name" value="DNA/RNA polymerases"/>
    <property type="match status" value="1"/>
</dbReference>
<proteinExistence type="inferred from homology"/>
<dbReference type="InterPro" id="IPR030931">
    <property type="entry name" value="Group_II_RT_mat"/>
</dbReference>
<dbReference type="PANTHER" id="PTHR34047:SF8">
    <property type="entry name" value="PROTEIN YKFC"/>
    <property type="match status" value="1"/>
</dbReference>
<dbReference type="AlphaFoldDB" id="A0A133WX96"/>
<reference evidence="3" key="1">
    <citation type="journal article" date="2018" name="Genome Biol.">
        <title>SKESA: strategic k-mer extension for scrupulous assemblies.</title>
        <authorList>
            <person name="Souvorov A."/>
            <person name="Agarwala R."/>
            <person name="Lipman D.J."/>
        </authorList>
    </citation>
    <scope>NUCLEOTIDE SEQUENCE</scope>
    <source>
        <strain evidence="3">AZ00058701</strain>
    </source>
</reference>
<dbReference type="InterPro" id="IPR043502">
    <property type="entry name" value="DNA/RNA_pol_sf"/>
</dbReference>
<dbReference type="Pfam" id="PF08388">
    <property type="entry name" value="GIIM"/>
    <property type="match status" value="1"/>
</dbReference>
<dbReference type="Pfam" id="PF13655">
    <property type="entry name" value="RVT_N"/>
    <property type="match status" value="1"/>
</dbReference>
<evidence type="ECO:0000256" key="1">
    <source>
        <dbReference type="ARBA" id="ARBA00034120"/>
    </source>
</evidence>
<dbReference type="CDD" id="cd01651">
    <property type="entry name" value="RT_G2_intron"/>
    <property type="match status" value="1"/>
</dbReference>
<reference evidence="4 5" key="2">
    <citation type="submission" date="2018-02" db="EMBL/GenBank/DDBJ databases">
        <title>Draft genome sequences of four Legionella pneumophila clinical strains isolated in Ontario.</title>
        <authorList>
            <person name="Fortuna A."/>
            <person name="Ramnarine R."/>
            <person name="Li A."/>
            <person name="Frantz C."/>
            <person name="Mallo G."/>
        </authorList>
    </citation>
    <scope>NUCLEOTIDE SEQUENCE [LARGE SCALE GENOMIC DNA]</scope>
    <source>
        <strain evidence="4 5">LG61</strain>
    </source>
</reference>
<dbReference type="GO" id="GO:0003964">
    <property type="term" value="F:RNA-directed DNA polymerase activity"/>
    <property type="evidence" value="ECO:0007669"/>
    <property type="project" value="UniProtKB-KW"/>
</dbReference>
<dbReference type="Proteomes" id="UP000239239">
    <property type="component" value="Unassembled WGS sequence"/>
</dbReference>
<evidence type="ECO:0000313" key="3">
    <source>
        <dbReference type="EMBL" id="HAU1880597.1"/>
    </source>
</evidence>
<keyword evidence="4" id="KW-0695">RNA-directed DNA polymerase</keyword>
<accession>A0A133WX96</accession>
<dbReference type="EMBL" id="DACWHX010000011">
    <property type="protein sequence ID" value="HAU1880597.1"/>
    <property type="molecule type" value="Genomic_DNA"/>
</dbReference>
<evidence type="ECO:0000313" key="4">
    <source>
        <dbReference type="EMBL" id="PPK30066.1"/>
    </source>
</evidence>
<dbReference type="NCBIfam" id="TIGR04416">
    <property type="entry name" value="group_II_RT_mat"/>
    <property type="match status" value="1"/>
</dbReference>
<protein>
    <submittedName>
        <fullName evidence="4">Group II intron reverse transcriptase/maturase</fullName>
        <ecNumber evidence="3">2.7.7.49</ecNumber>
    </submittedName>
</protein>
<dbReference type="Proteomes" id="UP000866496">
    <property type="component" value="Unassembled WGS sequence"/>
</dbReference>
<comment type="caution">
    <text evidence="4">The sequence shown here is derived from an EMBL/GenBank/DDBJ whole genome shotgun (WGS) entry which is preliminary data.</text>
</comment>
<dbReference type="InterPro" id="IPR051083">
    <property type="entry name" value="GrpII_Intron_Splice-Mob/Def"/>
</dbReference>
<evidence type="ECO:0000313" key="5">
    <source>
        <dbReference type="Proteomes" id="UP000239239"/>
    </source>
</evidence>
<comment type="similarity">
    <text evidence="1">Belongs to the bacterial reverse transcriptase family.</text>
</comment>
<organism evidence="4 5">
    <name type="scientific">Legionella pneumophila</name>
    <dbReference type="NCBI Taxonomy" id="446"/>
    <lineage>
        <taxon>Bacteria</taxon>
        <taxon>Pseudomonadati</taxon>
        <taxon>Pseudomonadota</taxon>
        <taxon>Gammaproteobacteria</taxon>
        <taxon>Legionellales</taxon>
        <taxon>Legionellaceae</taxon>
        <taxon>Legionella</taxon>
    </lineage>
</organism>
<keyword evidence="3" id="KW-0548">Nucleotidyltransferase</keyword>
<dbReference type="GeneID" id="57036066"/>